<keyword evidence="1" id="KW-0732">Signal</keyword>
<evidence type="ECO:0000313" key="2">
    <source>
        <dbReference type="EMBL" id="QRZ13351.1"/>
    </source>
</evidence>
<reference evidence="2 3" key="1">
    <citation type="submission" date="2021-02" db="EMBL/GenBank/DDBJ databases">
        <title>Paracoccus methylovroum sp.nov., a new methanol and methylamine utilizing methylotrophic denitrifer.</title>
        <authorList>
            <person name="Timsy T."/>
            <person name="Behrendt U."/>
            <person name="Ulrich A."/>
            <person name="Spanner T."/>
            <person name="Foesel B.U."/>
            <person name="Horn M.A."/>
            <person name="Kolb S."/>
        </authorList>
    </citation>
    <scope>NUCLEOTIDE SEQUENCE [LARGE SCALE GENOMIC DNA]</scope>
    <source>
        <strain evidence="2 3">H4-D09</strain>
    </source>
</reference>
<organism evidence="2 3">
    <name type="scientific">Paracoccus methylovorus</name>
    <dbReference type="NCBI Taxonomy" id="2812658"/>
    <lineage>
        <taxon>Bacteria</taxon>
        <taxon>Pseudomonadati</taxon>
        <taxon>Pseudomonadota</taxon>
        <taxon>Alphaproteobacteria</taxon>
        <taxon>Rhodobacterales</taxon>
        <taxon>Paracoccaceae</taxon>
        <taxon>Paracoccus</taxon>
    </lineage>
</organism>
<dbReference type="SUPFAM" id="SSF51261">
    <property type="entry name" value="Duplicated hybrid motif"/>
    <property type="match status" value="1"/>
</dbReference>
<dbReference type="Proteomes" id="UP000663629">
    <property type="component" value="Chromosome 1"/>
</dbReference>
<dbReference type="InterPro" id="IPR011055">
    <property type="entry name" value="Dup_hybrid_motif"/>
</dbReference>
<dbReference type="Gene3D" id="2.70.70.10">
    <property type="entry name" value="Glucose Permease (Domain IIA)"/>
    <property type="match status" value="1"/>
</dbReference>
<name>A0ABX7JIF3_9RHOB</name>
<protein>
    <submittedName>
        <fullName evidence="2">Peptidase M23</fullName>
    </submittedName>
</protein>
<evidence type="ECO:0000313" key="3">
    <source>
        <dbReference type="Proteomes" id="UP000663629"/>
    </source>
</evidence>
<evidence type="ECO:0000256" key="1">
    <source>
        <dbReference type="SAM" id="SignalP"/>
    </source>
</evidence>
<gene>
    <name evidence="2" type="ORF">JWJ88_01425</name>
</gene>
<sequence length="411" mass="43398">MKPRLLLPVLMAFAISSTAPAQPAISAQGDSQLTQAAQEAAEAADMLRAAVSQLDEALTEDDQVASLTRMIRAYEQGLAALREGLRRAGIREQEIRAEFDARRDRLGRVLGVMTSMQKSPETMLLLHPAGPEASARAGMILASVAPGLEAEARDMQQKLEEIRAVRTIQLNGANTLAQGLGQVQEARRLLASAVTDRSSLPVRFGEDPQELTALVQSADTLDAFATGIAGMEQDVGAPMADFEGAQGSLSLPVLGSVLHRYDEPDAAGVRRPGLVIATSPVALVTVPWPATIRYRGPLLDYGNVMIVEPARGYLMIFAGLAQVFGETGDVLAAGEPVGLMGGQEPPAQEFGAEFVANAAAGGGAGQTETLYVELRKGKETLDPTEWFVMNPIVGEAANETGRNATGQDGTE</sequence>
<proteinExistence type="predicted"/>
<keyword evidence="3" id="KW-1185">Reference proteome</keyword>
<dbReference type="EMBL" id="CP070368">
    <property type="protein sequence ID" value="QRZ13351.1"/>
    <property type="molecule type" value="Genomic_DNA"/>
</dbReference>
<feature type="signal peptide" evidence="1">
    <location>
        <begin position="1"/>
        <end position="21"/>
    </location>
</feature>
<dbReference type="RefSeq" id="WP_205294345.1">
    <property type="nucleotide sequence ID" value="NZ_CP070368.1"/>
</dbReference>
<feature type="chain" id="PRO_5045659073" evidence="1">
    <location>
        <begin position="22"/>
        <end position="411"/>
    </location>
</feature>
<accession>A0ABX7JIF3</accession>